<evidence type="ECO:0000313" key="9">
    <source>
        <dbReference type="EMBL" id="KAH8695331.1"/>
    </source>
</evidence>
<dbReference type="GO" id="GO:0000981">
    <property type="term" value="F:DNA-binding transcription factor activity, RNA polymerase II-specific"/>
    <property type="evidence" value="ECO:0007669"/>
    <property type="project" value="InterPro"/>
</dbReference>
<reference evidence="9" key="1">
    <citation type="submission" date="2021-12" db="EMBL/GenBank/DDBJ databases">
        <title>Convergent genome expansion in fungi linked to evolution of root-endophyte symbiosis.</title>
        <authorList>
            <consortium name="DOE Joint Genome Institute"/>
            <person name="Ke Y.-H."/>
            <person name="Bonito G."/>
            <person name="Liao H.-L."/>
            <person name="Looney B."/>
            <person name="Rojas-Flechas A."/>
            <person name="Nash J."/>
            <person name="Hameed K."/>
            <person name="Schadt C."/>
            <person name="Martin F."/>
            <person name="Crous P.W."/>
            <person name="Miettinen O."/>
            <person name="Magnuson J.K."/>
            <person name="Labbe J."/>
            <person name="Jacobson D."/>
            <person name="Doktycz M.J."/>
            <person name="Veneault-Fourrey C."/>
            <person name="Kuo A."/>
            <person name="Mondo S."/>
            <person name="Calhoun S."/>
            <person name="Riley R."/>
            <person name="Ohm R."/>
            <person name="LaButti K."/>
            <person name="Andreopoulos B."/>
            <person name="Pangilinan J."/>
            <person name="Nolan M."/>
            <person name="Tritt A."/>
            <person name="Clum A."/>
            <person name="Lipzen A."/>
            <person name="Daum C."/>
            <person name="Barry K."/>
            <person name="Grigoriev I.V."/>
            <person name="Vilgalys R."/>
        </authorList>
    </citation>
    <scope>NUCLEOTIDE SEQUENCE</scope>
    <source>
        <strain evidence="9">PMI_201</strain>
    </source>
</reference>
<evidence type="ECO:0000256" key="6">
    <source>
        <dbReference type="SAM" id="Coils"/>
    </source>
</evidence>
<accession>A0AAD4KRD5</accession>
<sequence length="372" mass="40149">MANTQTPKLRSACDACHEAKVRCSGGTPCMHCKNHHHSCHYSFAARIGKPKGSRNRKTLARLREAALNAAVATSQQPFASSLNYPAPSSFSTMPASTVADWSAVEYPMTSSYQNAHSTSYAWVAPQPIPTPPESVDLGCKTLPLHNDPLLSQTSHAEITSSPPQTHAGDLYSTSSGSPSYHAPFQSTPCDCFHWQTSSVSSLQALKSPSRVGQHDTFDESLQCIAATLTACQRTAGCLSCEKDSSLILILIASLQMAVSQLEAQLFGQWKGPASHSFPSPASTMLGVSQFTPGGQSTVRFMQLRHMLARANNTLRDLREAIEVAKIRSPGRKASDTALLGSDQNDPEYLWHVLDRLQAGIDTLDSTLNGYSN</sequence>
<dbReference type="EMBL" id="JAJTJA010000008">
    <property type="protein sequence ID" value="KAH8695331.1"/>
    <property type="molecule type" value="Genomic_DNA"/>
</dbReference>
<feature type="domain" description="Zn(2)-C6 fungal-type" evidence="8">
    <location>
        <begin position="12"/>
        <end position="41"/>
    </location>
</feature>
<organism evidence="9 10">
    <name type="scientific">Talaromyces proteolyticus</name>
    <dbReference type="NCBI Taxonomy" id="1131652"/>
    <lineage>
        <taxon>Eukaryota</taxon>
        <taxon>Fungi</taxon>
        <taxon>Dikarya</taxon>
        <taxon>Ascomycota</taxon>
        <taxon>Pezizomycotina</taxon>
        <taxon>Eurotiomycetes</taxon>
        <taxon>Eurotiomycetidae</taxon>
        <taxon>Eurotiales</taxon>
        <taxon>Trichocomaceae</taxon>
        <taxon>Talaromyces</taxon>
        <taxon>Talaromyces sect. Bacilispori</taxon>
    </lineage>
</organism>
<dbReference type="PANTHER" id="PTHR47540">
    <property type="entry name" value="THIAMINE REPRESSIBLE GENES REGULATORY PROTEIN THI5"/>
    <property type="match status" value="1"/>
</dbReference>
<keyword evidence="3" id="KW-0238">DNA-binding</keyword>
<protein>
    <recommendedName>
        <fullName evidence="8">Zn(2)-C6 fungal-type domain-containing protein</fullName>
    </recommendedName>
</protein>
<dbReference type="PANTHER" id="PTHR47540:SF2">
    <property type="entry name" value="ZN(II)2CYS6 TRANSCRIPTION FACTOR (EUROFUNG)"/>
    <property type="match status" value="1"/>
</dbReference>
<dbReference type="InterPro" id="IPR036864">
    <property type="entry name" value="Zn2-C6_fun-type_DNA-bd_sf"/>
</dbReference>
<keyword evidence="5" id="KW-0539">Nucleus</keyword>
<keyword evidence="10" id="KW-1185">Reference proteome</keyword>
<dbReference type="SMART" id="SM00066">
    <property type="entry name" value="GAL4"/>
    <property type="match status" value="1"/>
</dbReference>
<dbReference type="AlphaFoldDB" id="A0AAD4KRD5"/>
<evidence type="ECO:0000256" key="7">
    <source>
        <dbReference type="SAM" id="MobiDB-lite"/>
    </source>
</evidence>
<feature type="coiled-coil region" evidence="6">
    <location>
        <begin position="300"/>
        <end position="327"/>
    </location>
</feature>
<evidence type="ECO:0000313" key="10">
    <source>
        <dbReference type="Proteomes" id="UP001201262"/>
    </source>
</evidence>
<dbReference type="Proteomes" id="UP001201262">
    <property type="component" value="Unassembled WGS sequence"/>
</dbReference>
<dbReference type="PROSITE" id="PS50048">
    <property type="entry name" value="ZN2_CY6_FUNGAL_2"/>
    <property type="match status" value="1"/>
</dbReference>
<feature type="region of interest" description="Disordered" evidence="7">
    <location>
        <begin position="155"/>
        <end position="174"/>
    </location>
</feature>
<dbReference type="GO" id="GO:0045944">
    <property type="term" value="P:positive regulation of transcription by RNA polymerase II"/>
    <property type="evidence" value="ECO:0007669"/>
    <property type="project" value="TreeGrafter"/>
</dbReference>
<dbReference type="InterPro" id="IPR051711">
    <property type="entry name" value="Stress_Response_Reg"/>
</dbReference>
<dbReference type="CDD" id="cd00067">
    <property type="entry name" value="GAL4"/>
    <property type="match status" value="1"/>
</dbReference>
<evidence type="ECO:0000256" key="3">
    <source>
        <dbReference type="ARBA" id="ARBA00023125"/>
    </source>
</evidence>
<keyword evidence="2" id="KW-0805">Transcription regulation</keyword>
<feature type="compositionally biased region" description="Polar residues" evidence="7">
    <location>
        <begin position="155"/>
        <end position="164"/>
    </location>
</feature>
<dbReference type="GO" id="GO:0008270">
    <property type="term" value="F:zinc ion binding"/>
    <property type="evidence" value="ECO:0007669"/>
    <property type="project" value="InterPro"/>
</dbReference>
<evidence type="ECO:0000256" key="5">
    <source>
        <dbReference type="ARBA" id="ARBA00023242"/>
    </source>
</evidence>
<evidence type="ECO:0000256" key="2">
    <source>
        <dbReference type="ARBA" id="ARBA00023015"/>
    </source>
</evidence>
<dbReference type="Pfam" id="PF00172">
    <property type="entry name" value="Zn_clus"/>
    <property type="match status" value="1"/>
</dbReference>
<evidence type="ECO:0000259" key="8">
    <source>
        <dbReference type="PROSITE" id="PS50048"/>
    </source>
</evidence>
<dbReference type="RefSeq" id="XP_046070473.1">
    <property type="nucleotide sequence ID" value="XM_046214240.1"/>
</dbReference>
<dbReference type="Gene3D" id="4.10.240.10">
    <property type="entry name" value="Zn(2)-C6 fungal-type DNA-binding domain"/>
    <property type="match status" value="1"/>
</dbReference>
<evidence type="ECO:0000256" key="1">
    <source>
        <dbReference type="ARBA" id="ARBA00004123"/>
    </source>
</evidence>
<comment type="subcellular location">
    <subcellularLocation>
        <location evidence="1">Nucleus</location>
    </subcellularLocation>
</comment>
<dbReference type="SUPFAM" id="SSF57701">
    <property type="entry name" value="Zn2/Cys6 DNA-binding domain"/>
    <property type="match status" value="1"/>
</dbReference>
<evidence type="ECO:0000256" key="4">
    <source>
        <dbReference type="ARBA" id="ARBA00023163"/>
    </source>
</evidence>
<keyword evidence="6" id="KW-0175">Coiled coil</keyword>
<proteinExistence type="predicted"/>
<gene>
    <name evidence="9" type="ORF">BGW36DRAFT_361032</name>
</gene>
<dbReference type="GO" id="GO:0005634">
    <property type="term" value="C:nucleus"/>
    <property type="evidence" value="ECO:0007669"/>
    <property type="project" value="UniProtKB-SubCell"/>
</dbReference>
<dbReference type="GO" id="GO:0043565">
    <property type="term" value="F:sequence-specific DNA binding"/>
    <property type="evidence" value="ECO:0007669"/>
    <property type="project" value="TreeGrafter"/>
</dbReference>
<dbReference type="PROSITE" id="PS00463">
    <property type="entry name" value="ZN2_CY6_FUNGAL_1"/>
    <property type="match status" value="1"/>
</dbReference>
<dbReference type="GeneID" id="70244527"/>
<comment type="caution">
    <text evidence="9">The sequence shown here is derived from an EMBL/GenBank/DDBJ whole genome shotgun (WGS) entry which is preliminary data.</text>
</comment>
<dbReference type="InterPro" id="IPR001138">
    <property type="entry name" value="Zn2Cys6_DnaBD"/>
</dbReference>
<name>A0AAD4KRD5_9EURO</name>
<keyword evidence="4" id="KW-0804">Transcription</keyword>